<dbReference type="Proteomes" id="UP001150924">
    <property type="component" value="Unassembled WGS sequence"/>
</dbReference>
<dbReference type="RefSeq" id="WP_267765502.1">
    <property type="nucleotide sequence ID" value="NZ_JAPNKE010000001.1"/>
</dbReference>
<evidence type="ECO:0000256" key="1">
    <source>
        <dbReference type="SAM" id="Phobius"/>
    </source>
</evidence>
<organism evidence="2 4">
    <name type="scientific">Nannocystis pusilla</name>
    <dbReference type="NCBI Taxonomy" id="889268"/>
    <lineage>
        <taxon>Bacteria</taxon>
        <taxon>Pseudomonadati</taxon>
        <taxon>Myxococcota</taxon>
        <taxon>Polyangia</taxon>
        <taxon>Nannocystales</taxon>
        <taxon>Nannocystaceae</taxon>
        <taxon>Nannocystis</taxon>
    </lineage>
</organism>
<sequence length="58" mass="6156">MSRTTASQEFRELLVELGGEAPPPAGMPGMPPRVAVLMWLTTTSAFALLLFALGYFGG</sequence>
<comment type="caution">
    <text evidence="2">The sequence shown here is derived from an EMBL/GenBank/DDBJ whole genome shotgun (WGS) entry which is preliminary data.</text>
</comment>
<reference evidence="2" key="1">
    <citation type="submission" date="2022-11" db="EMBL/GenBank/DDBJ databases">
        <title>Minimal conservation of predation-associated metabolite biosynthetic gene clusters underscores biosynthetic potential of Myxococcota including descriptions for ten novel species: Archangium lansinium sp. nov., Myxococcus landrumus sp. nov., Nannocystis bai.</title>
        <authorList>
            <person name="Ahearne A."/>
            <person name="Stevens C."/>
            <person name="Phillips K."/>
        </authorList>
    </citation>
    <scope>NUCLEOTIDE SEQUENCE</scope>
    <source>
        <strain evidence="2">Na p29</strain>
    </source>
</reference>
<evidence type="ECO:0000313" key="3">
    <source>
        <dbReference type="EMBL" id="MCY1008504.1"/>
    </source>
</evidence>
<protein>
    <submittedName>
        <fullName evidence="2">Uncharacterized protein</fullName>
    </submittedName>
</protein>
<evidence type="ECO:0000313" key="2">
    <source>
        <dbReference type="EMBL" id="MCY1003977.1"/>
    </source>
</evidence>
<gene>
    <name evidence="2" type="ORF">OV079_00020</name>
    <name evidence="3" type="ORF">OV079_23685</name>
</gene>
<feature type="transmembrane region" description="Helical" evidence="1">
    <location>
        <begin position="36"/>
        <end position="56"/>
    </location>
</feature>
<keyword evidence="1" id="KW-0472">Membrane</keyword>
<keyword evidence="4" id="KW-1185">Reference proteome</keyword>
<keyword evidence="1" id="KW-1133">Transmembrane helix</keyword>
<dbReference type="EMBL" id="JAPNKE010000002">
    <property type="protein sequence ID" value="MCY1008504.1"/>
    <property type="molecule type" value="Genomic_DNA"/>
</dbReference>
<evidence type="ECO:0000313" key="4">
    <source>
        <dbReference type="Proteomes" id="UP001150924"/>
    </source>
</evidence>
<keyword evidence="1" id="KW-0812">Transmembrane</keyword>
<dbReference type="EMBL" id="JAPNKE010000001">
    <property type="protein sequence ID" value="MCY1003977.1"/>
    <property type="molecule type" value="Genomic_DNA"/>
</dbReference>
<accession>A0A9X3EH67</accession>
<dbReference type="AlphaFoldDB" id="A0A9X3EH67"/>
<name>A0A9X3EH67_9BACT</name>
<proteinExistence type="predicted"/>